<protein>
    <submittedName>
        <fullName evidence="1">Uncharacterized protein</fullName>
    </submittedName>
</protein>
<sequence length="89" mass="10053">MNKIAVTVASDMAENFNPRPRKEGDYITDYDDIKNGVISIHALAKRATTAQIETKDRQIISIHALVKRATVDYNIKCNTKNMDIILTFV</sequence>
<dbReference type="EMBL" id="CZBY01000001">
    <property type="protein sequence ID" value="CUQ80454.1"/>
    <property type="molecule type" value="Genomic_DNA"/>
</dbReference>
<evidence type="ECO:0000313" key="1">
    <source>
        <dbReference type="EMBL" id="CUQ80454.1"/>
    </source>
</evidence>
<accession>A0A174YZ93</accession>
<name>A0A174YZ93_9FIRM</name>
<dbReference type="AntiFam" id="ANF00272">
    <property type="entry name" value="Translation of CRISPR region"/>
</dbReference>
<dbReference type="AlphaFoldDB" id="A0A174YZ93"/>
<gene>
    <name evidence="1" type="ORF">ERS852540_00001</name>
</gene>
<dbReference type="Proteomes" id="UP000095662">
    <property type="component" value="Unassembled WGS sequence"/>
</dbReference>
<proteinExistence type="predicted"/>
<organism evidence="1 2">
    <name type="scientific">[Eubacterium] siraeum</name>
    <dbReference type="NCBI Taxonomy" id="39492"/>
    <lineage>
        <taxon>Bacteria</taxon>
        <taxon>Bacillati</taxon>
        <taxon>Bacillota</taxon>
        <taxon>Clostridia</taxon>
        <taxon>Eubacteriales</taxon>
        <taxon>Oscillospiraceae</taxon>
        <taxon>Oscillospiraceae incertae sedis</taxon>
    </lineage>
</organism>
<reference evidence="1 2" key="1">
    <citation type="submission" date="2015-09" db="EMBL/GenBank/DDBJ databases">
        <authorList>
            <consortium name="Pathogen Informatics"/>
        </authorList>
    </citation>
    <scope>NUCLEOTIDE SEQUENCE [LARGE SCALE GENOMIC DNA]</scope>
    <source>
        <strain evidence="1 2">2789STDY5834928</strain>
    </source>
</reference>
<evidence type="ECO:0000313" key="2">
    <source>
        <dbReference type="Proteomes" id="UP000095662"/>
    </source>
</evidence>
<dbReference type="STRING" id="39492.ERS852540_00001"/>